<protein>
    <submittedName>
        <fullName evidence="1">Uncharacterized protein</fullName>
    </submittedName>
</protein>
<dbReference type="EMBL" id="CCND01000017">
    <property type="protein sequence ID" value="CDX58863.1"/>
    <property type="molecule type" value="Genomic_DNA"/>
</dbReference>
<gene>
    <name evidence="1" type="ORF">MPL1032_240294</name>
</gene>
<proteinExistence type="predicted"/>
<name>A0A0K2W0U1_MESPL</name>
<organism evidence="1 2">
    <name type="scientific">Mesorhizobium plurifarium</name>
    <dbReference type="NCBI Taxonomy" id="69974"/>
    <lineage>
        <taxon>Bacteria</taxon>
        <taxon>Pseudomonadati</taxon>
        <taxon>Pseudomonadota</taxon>
        <taxon>Alphaproteobacteria</taxon>
        <taxon>Hyphomicrobiales</taxon>
        <taxon>Phyllobacteriaceae</taxon>
        <taxon>Mesorhizobium</taxon>
    </lineage>
</organism>
<evidence type="ECO:0000313" key="2">
    <source>
        <dbReference type="Proteomes" id="UP000182888"/>
    </source>
</evidence>
<dbReference type="AlphaFoldDB" id="A0A0K2W0U1"/>
<accession>A0A0K2W0U1</accession>
<evidence type="ECO:0000313" key="1">
    <source>
        <dbReference type="EMBL" id="CDX58863.1"/>
    </source>
</evidence>
<reference evidence="2" key="1">
    <citation type="submission" date="2014-08" db="EMBL/GenBank/DDBJ databases">
        <authorList>
            <person name="Edwards T."/>
        </authorList>
    </citation>
    <scope>NUCLEOTIDE SEQUENCE [LARGE SCALE GENOMIC DNA]</scope>
</reference>
<sequence length="21" mass="2387">MTDGVSVIQSRRFCILKKSCD</sequence>
<dbReference type="Proteomes" id="UP000182888">
    <property type="component" value="Unassembled WGS sequence"/>
</dbReference>